<dbReference type="RefSeq" id="WP_093794719.1">
    <property type="nucleotide sequence ID" value="NZ_CP155571.1"/>
</dbReference>
<evidence type="ECO:0000313" key="4">
    <source>
        <dbReference type="EMBL" id="XFO74273.1"/>
    </source>
</evidence>
<keyword evidence="5" id="KW-1185">Reference proteome</keyword>
<name>A0ABZ3J7F4_SPOA4</name>
<accession>A0ABZ3J7F4</accession>
<proteinExistence type="inferred from homology"/>
<dbReference type="EC" id="2.1.1.-" evidence="4"/>
<keyword evidence="2 4" id="KW-0489">Methyltransferase</keyword>
<dbReference type="Pfam" id="PF06253">
    <property type="entry name" value="MTTB"/>
    <property type="match status" value="1"/>
</dbReference>
<dbReference type="InterPro" id="IPR010426">
    <property type="entry name" value="MTTB_MeTrfase"/>
</dbReference>
<dbReference type="GO" id="GO:0032259">
    <property type="term" value="P:methylation"/>
    <property type="evidence" value="ECO:0007669"/>
    <property type="project" value="UniProtKB-KW"/>
</dbReference>
<sequence length="480" mass="52412">MQFYRFFTDDQVKRIHEASLELLENVGILVHNAQARAIYGQAGCKVDTESGIVKFPAQVVEKARQSFVPTYTFLGQDPAFDKVLPQDGPVVVTGSSAPNIIDPKTGEERRATSIDIANIAYLINELPGFDVFSISTLAEDAPAGQFSLSRFYPALKNCKKPVRSNTPNIKDLEQVLELGALIAGSEEAYLERPFINHHYCPMVSPLTMDINSTDAVIYLVEKGLPVYGTVVPNAGLTSPMSLTGTVTLGNAEFLALSTLIQSIRPGAPMIYAVLSTVADMRTGNYAPGAIETGILQMAHTEMANYYHVPSGGYIGLTNSHVNDAQSGYETGMNTTAALLAGGSLFNMGGLLGSLMAFDFGKAVTDSEIAMNLKQIQRGMEFSEENLCLDLIAKVGPGGSYMSEKHTVKNMRKTAVLPKIANRDMRGRWESEGRTDYQTRAMREADRILSKENPARFSAELDRKIRSHFPNLVAGDAKWYL</sequence>
<dbReference type="InterPro" id="IPR038601">
    <property type="entry name" value="MttB-like_sf"/>
</dbReference>
<protein>
    <submittedName>
        <fullName evidence="4">Glycine betaine methyltransferase</fullName>
        <ecNumber evidence="4">2.1.1.-</ecNumber>
    </submittedName>
</protein>
<keyword evidence="3 4" id="KW-0808">Transferase</keyword>
<gene>
    <name evidence="4" type="primary">mtgB_3</name>
    <name evidence="4" type="ORF">SPACI_043820</name>
</gene>
<dbReference type="EMBL" id="CP155571">
    <property type="protein sequence ID" value="XFO74273.1"/>
    <property type="molecule type" value="Genomic_DNA"/>
</dbReference>
<dbReference type="Proteomes" id="UP000216052">
    <property type="component" value="Chromosome"/>
</dbReference>
<dbReference type="Gene3D" id="3.20.20.480">
    <property type="entry name" value="Trimethylamine methyltransferase-like"/>
    <property type="match status" value="1"/>
</dbReference>
<evidence type="ECO:0000256" key="3">
    <source>
        <dbReference type="ARBA" id="ARBA00022679"/>
    </source>
</evidence>
<evidence type="ECO:0000313" key="5">
    <source>
        <dbReference type="Proteomes" id="UP000216052"/>
    </source>
</evidence>
<reference evidence="4" key="1">
    <citation type="submission" date="2024-05" db="EMBL/GenBank/DDBJ databases">
        <title>Isolation and characterization of Sporomusa carbonis sp. nov., a carboxydotrophic hydrogenogen in the genus of Sporomusa isolated from a charcoal burning pile.</title>
        <authorList>
            <person name="Boeer T."/>
            <person name="Rosenbaum F."/>
            <person name="Eysell L."/>
            <person name="Mueller V."/>
            <person name="Daniel R."/>
            <person name="Poehlein A."/>
        </authorList>
    </citation>
    <scope>NUCLEOTIDE SEQUENCE [LARGE SCALE GENOMIC DNA]</scope>
    <source>
        <strain evidence="4">DSM 3132</strain>
    </source>
</reference>
<dbReference type="GO" id="GO:0008168">
    <property type="term" value="F:methyltransferase activity"/>
    <property type="evidence" value="ECO:0007669"/>
    <property type="project" value="UniProtKB-KW"/>
</dbReference>
<comment type="similarity">
    <text evidence="1">Belongs to the trimethylamine methyltransferase family.</text>
</comment>
<evidence type="ECO:0000256" key="1">
    <source>
        <dbReference type="ARBA" id="ARBA00007137"/>
    </source>
</evidence>
<organism evidence="4 5">
    <name type="scientific">Sporomusa acidovorans (strain ATCC 49682 / DSM 3132 / Mol)</name>
    <dbReference type="NCBI Taxonomy" id="1123286"/>
    <lineage>
        <taxon>Bacteria</taxon>
        <taxon>Bacillati</taxon>
        <taxon>Bacillota</taxon>
        <taxon>Negativicutes</taxon>
        <taxon>Selenomonadales</taxon>
        <taxon>Sporomusaceae</taxon>
        <taxon>Sporomusa</taxon>
    </lineage>
</organism>
<evidence type="ECO:0000256" key="2">
    <source>
        <dbReference type="ARBA" id="ARBA00022603"/>
    </source>
</evidence>